<feature type="non-terminal residue" evidence="1">
    <location>
        <position position="1"/>
    </location>
</feature>
<dbReference type="EMBL" id="UINC01010568">
    <property type="protein sequence ID" value="SVA46965.1"/>
    <property type="molecule type" value="Genomic_DNA"/>
</dbReference>
<name>A0A381W344_9ZZZZ</name>
<dbReference type="AlphaFoldDB" id="A0A381W344"/>
<evidence type="ECO:0000313" key="1">
    <source>
        <dbReference type="EMBL" id="SVA46965.1"/>
    </source>
</evidence>
<gene>
    <name evidence="1" type="ORF">METZ01_LOCUS99819</name>
</gene>
<proteinExistence type="predicted"/>
<protein>
    <submittedName>
        <fullName evidence="1">Uncharacterized protein</fullName>
    </submittedName>
</protein>
<reference evidence="1" key="1">
    <citation type="submission" date="2018-05" db="EMBL/GenBank/DDBJ databases">
        <authorList>
            <person name="Lanie J.A."/>
            <person name="Ng W.-L."/>
            <person name="Kazmierczak K.M."/>
            <person name="Andrzejewski T.M."/>
            <person name="Davidsen T.M."/>
            <person name="Wayne K.J."/>
            <person name="Tettelin H."/>
            <person name="Glass J.I."/>
            <person name="Rusch D."/>
            <person name="Podicherti R."/>
            <person name="Tsui H.-C.T."/>
            <person name="Winkler M.E."/>
        </authorList>
    </citation>
    <scope>NUCLEOTIDE SEQUENCE</scope>
</reference>
<organism evidence="1">
    <name type="scientific">marine metagenome</name>
    <dbReference type="NCBI Taxonomy" id="408172"/>
    <lineage>
        <taxon>unclassified sequences</taxon>
        <taxon>metagenomes</taxon>
        <taxon>ecological metagenomes</taxon>
    </lineage>
</organism>
<sequence length="34" mass="3716">INLIDLEVQADLSLIDKIGSIEHVLNVRSLNAEA</sequence>
<accession>A0A381W344</accession>